<evidence type="ECO:0000313" key="3">
    <source>
        <dbReference type="Proteomes" id="UP000092993"/>
    </source>
</evidence>
<sequence length="1078" mass="122306">MLPVVSSVLSDSSLVWPDICSEIVHRYLLLILVLSLPLAMDTNTMGENMARQAVRYLNAQLGALHENAETFLDEHEDTQLEENRNSYALAQFFSPNTSSPLFHASFAKPTVDFICNHDAILHLEIKEGYTTSKSVGPRRESDRVPLPSGLKIDFRLNYEIRTIVGIDSKIGNRQSIIRLVILDLTTAMLIASEPEVGAGVESLVEYLSKYLEFLQTAGHHVLFSLPEFDDDRGRLYIDHSLMRTGPLEPGNIKGVAAIDINRYYSSVWLKSAMIVYKSGGKGANWHATCLAEWNSLYSIHEFAYFHLKLAAPRIEILCEREVIMYFRLSEVSFFATEDFSGTPEQQYADWEIAMLVGVTHASEGNVVTISIDLHTERPRYVDTLSKSPGIEDGDEERWDDLVAFFSHEYFDHLENANYLVIYSANTNWTLPSVSITVDEDDFSSWDVEYRDNNGMTSKETILHAKMYDFHQVIAISQLSINSHFLNLHSLHSMQRSASSLLSQWTYEQFFEADFKPLTVHLLSDRKAIILVHVKKGHLKTLKDWKPWSGSKMYNFSDWHLAFEVDLSMCIHKELLNVFSKDGLGKFEESYAHLRHGPHNDRVLHHIYMDLYGADFIHEYSSFDVDSDLDSFTSIDKLQAVLHYIQDEYFPRLTQLGLHILYTLPIFSPGTPLPSCAITDMIFHIYSKTTVNRHNWVHVTTGSEPIIVILGMTGGESFRSDHLEYSTGWVVRVNKGFSHGTVGISRHVFIVDRLLPLLSRINALTTIIPIFAGVERSAWGLKLTTWAKHDEKKTYSCDWDWRPGQDGSHSYIWEHRNDWKNEQEGSGDVANGIYTVSCFTQNFLDLPTEFKRGIMEIRVRGVVQVEMSARIGSRIDISTARSTAKWEVKFSVHTDAGGVKVELAGAAAPVYSKTEYSGDFEKHYNVNLERLLRDNLTNSIDTHDILTELRDFEGIWRYCYPYMEAFTLANPVFNADGDLLFELRRYRQHTTSASINTPIAGVFSPRPRSPRPALRMSTARPRSPLPGRVFNFEKSRTTSSSSSSFQARTNGATVHSRSANVHSSTRVTGLEVPSGGLAT</sequence>
<evidence type="ECO:0000256" key="1">
    <source>
        <dbReference type="SAM" id="MobiDB-lite"/>
    </source>
</evidence>
<dbReference type="STRING" id="5627.A0A1C7LWA8"/>
<dbReference type="OrthoDB" id="5429442at2759"/>
<gene>
    <name evidence="2" type="ORF">A0H81_11374</name>
</gene>
<comment type="caution">
    <text evidence="2">The sequence shown here is derived from an EMBL/GenBank/DDBJ whole genome shotgun (WGS) entry which is preliminary data.</text>
</comment>
<dbReference type="OMA" id="HIYLDFR"/>
<dbReference type="AlphaFoldDB" id="A0A1C7LWA8"/>
<protein>
    <submittedName>
        <fullName evidence="2">Uncharacterized protein</fullName>
    </submittedName>
</protein>
<accession>A0A1C7LWA8</accession>
<proteinExistence type="predicted"/>
<feature type="compositionally biased region" description="Polar residues" evidence="1">
    <location>
        <begin position="1044"/>
        <end position="1066"/>
    </location>
</feature>
<feature type="region of interest" description="Disordered" evidence="1">
    <location>
        <begin position="996"/>
        <end position="1078"/>
    </location>
</feature>
<reference evidence="2 3" key="1">
    <citation type="submission" date="2016-03" db="EMBL/GenBank/DDBJ databases">
        <title>Whole genome sequencing of Grifola frondosa 9006-11.</title>
        <authorList>
            <person name="Min B."/>
            <person name="Park H."/>
            <person name="Kim J.-G."/>
            <person name="Cho H."/>
            <person name="Oh Y.-L."/>
            <person name="Kong W.-S."/>
            <person name="Choi I.-G."/>
        </authorList>
    </citation>
    <scope>NUCLEOTIDE SEQUENCE [LARGE SCALE GENOMIC DNA]</scope>
    <source>
        <strain evidence="2 3">9006-11</strain>
    </source>
</reference>
<dbReference type="Proteomes" id="UP000092993">
    <property type="component" value="Unassembled WGS sequence"/>
</dbReference>
<name>A0A1C7LWA8_GRIFR</name>
<keyword evidence="3" id="KW-1185">Reference proteome</keyword>
<organism evidence="2 3">
    <name type="scientific">Grifola frondosa</name>
    <name type="common">Maitake</name>
    <name type="synonym">Polyporus frondosus</name>
    <dbReference type="NCBI Taxonomy" id="5627"/>
    <lineage>
        <taxon>Eukaryota</taxon>
        <taxon>Fungi</taxon>
        <taxon>Dikarya</taxon>
        <taxon>Basidiomycota</taxon>
        <taxon>Agaricomycotina</taxon>
        <taxon>Agaricomycetes</taxon>
        <taxon>Polyporales</taxon>
        <taxon>Grifolaceae</taxon>
        <taxon>Grifola</taxon>
    </lineage>
</organism>
<evidence type="ECO:0000313" key="2">
    <source>
        <dbReference type="EMBL" id="OBZ69011.1"/>
    </source>
</evidence>
<dbReference type="EMBL" id="LUGG01000019">
    <property type="protein sequence ID" value="OBZ69011.1"/>
    <property type="molecule type" value="Genomic_DNA"/>
</dbReference>